<protein>
    <submittedName>
        <fullName evidence="11">Exo-polygalacturonase</fullName>
    </submittedName>
</protein>
<evidence type="ECO:0000256" key="10">
    <source>
        <dbReference type="SAM" id="SignalP"/>
    </source>
</evidence>
<dbReference type="Gene3D" id="2.160.20.10">
    <property type="entry name" value="Single-stranded right-handed beta-helix, Pectin lyase-like"/>
    <property type="match status" value="1"/>
</dbReference>
<keyword evidence="6 9" id="KW-0378">Hydrolase</keyword>
<keyword evidence="12" id="KW-1185">Reference proteome</keyword>
<evidence type="ECO:0000256" key="1">
    <source>
        <dbReference type="ARBA" id="ARBA00004613"/>
    </source>
</evidence>
<dbReference type="GO" id="GO:0005576">
    <property type="term" value="C:extracellular region"/>
    <property type="evidence" value="ECO:0007669"/>
    <property type="project" value="UniProtKB-SubCell"/>
</dbReference>
<keyword evidence="8" id="KW-0961">Cell wall biogenesis/degradation</keyword>
<dbReference type="InterPro" id="IPR000743">
    <property type="entry name" value="Glyco_hydro_28"/>
</dbReference>
<dbReference type="PANTHER" id="PTHR31884:SF1">
    <property type="entry name" value="POLYGALACTURONASE"/>
    <property type="match status" value="1"/>
</dbReference>
<comment type="subcellular location">
    <subcellularLocation>
        <location evidence="1">Secreted</location>
    </subcellularLocation>
</comment>
<evidence type="ECO:0000256" key="3">
    <source>
        <dbReference type="ARBA" id="ARBA00022525"/>
    </source>
</evidence>
<dbReference type="GO" id="GO:0045490">
    <property type="term" value="P:pectin catabolic process"/>
    <property type="evidence" value="ECO:0007669"/>
    <property type="project" value="TreeGrafter"/>
</dbReference>
<evidence type="ECO:0000313" key="12">
    <source>
        <dbReference type="Proteomes" id="UP000182658"/>
    </source>
</evidence>
<evidence type="ECO:0000256" key="4">
    <source>
        <dbReference type="ARBA" id="ARBA00022729"/>
    </source>
</evidence>
<keyword evidence="7 9" id="KW-0326">Glycosidase</keyword>
<comment type="similarity">
    <text evidence="2 9">Belongs to the glycosyl hydrolase 28 family.</text>
</comment>
<keyword evidence="5" id="KW-0677">Repeat</keyword>
<evidence type="ECO:0000313" key="11">
    <source>
        <dbReference type="EMBL" id="OIW25640.1"/>
    </source>
</evidence>
<keyword evidence="3" id="KW-0964">Secreted</keyword>
<dbReference type="Pfam" id="PF00295">
    <property type="entry name" value="Glyco_hydro_28"/>
    <property type="match status" value="1"/>
</dbReference>
<dbReference type="InterPro" id="IPR012334">
    <property type="entry name" value="Pectin_lyas_fold"/>
</dbReference>
<reference evidence="11 12" key="1">
    <citation type="submission" date="2016-10" db="EMBL/GenBank/DDBJ databases">
        <title>Draft genome sequence of Coniochaeta ligniaria NRRL30616, a lignocellulolytic fungus for bioabatement of inhibitors in plant biomass hydrolysates.</title>
        <authorList>
            <consortium name="DOE Joint Genome Institute"/>
            <person name="Jimenez D.J."/>
            <person name="Hector R.E."/>
            <person name="Riley R."/>
            <person name="Sun H."/>
            <person name="Grigoriev I.V."/>
            <person name="Van Elsas J.D."/>
            <person name="Nichols N.N."/>
        </authorList>
    </citation>
    <scope>NUCLEOTIDE SEQUENCE [LARGE SCALE GENOMIC DNA]</scope>
    <source>
        <strain evidence="11 12">NRRL 30616</strain>
    </source>
</reference>
<keyword evidence="4 10" id="KW-0732">Signal</keyword>
<dbReference type="InParanoid" id="A0A1J7J774"/>
<evidence type="ECO:0000256" key="7">
    <source>
        <dbReference type="ARBA" id="ARBA00023295"/>
    </source>
</evidence>
<feature type="chain" id="PRO_5012995588" evidence="10">
    <location>
        <begin position="18"/>
        <end position="408"/>
    </location>
</feature>
<dbReference type="Proteomes" id="UP000182658">
    <property type="component" value="Unassembled WGS sequence"/>
</dbReference>
<gene>
    <name evidence="11" type="ORF">CONLIGDRAFT_647382</name>
</gene>
<dbReference type="GO" id="GO:0071555">
    <property type="term" value="P:cell wall organization"/>
    <property type="evidence" value="ECO:0007669"/>
    <property type="project" value="UniProtKB-KW"/>
</dbReference>
<organism evidence="11 12">
    <name type="scientific">Coniochaeta ligniaria NRRL 30616</name>
    <dbReference type="NCBI Taxonomy" id="1408157"/>
    <lineage>
        <taxon>Eukaryota</taxon>
        <taxon>Fungi</taxon>
        <taxon>Dikarya</taxon>
        <taxon>Ascomycota</taxon>
        <taxon>Pezizomycotina</taxon>
        <taxon>Sordariomycetes</taxon>
        <taxon>Sordariomycetidae</taxon>
        <taxon>Coniochaetales</taxon>
        <taxon>Coniochaetaceae</taxon>
        <taxon>Coniochaeta</taxon>
    </lineage>
</organism>
<dbReference type="AlphaFoldDB" id="A0A1J7J774"/>
<accession>A0A1J7J774</accession>
<name>A0A1J7J774_9PEZI</name>
<dbReference type="InterPro" id="IPR011050">
    <property type="entry name" value="Pectin_lyase_fold/virulence"/>
</dbReference>
<evidence type="ECO:0000256" key="9">
    <source>
        <dbReference type="RuleBase" id="RU361169"/>
    </source>
</evidence>
<dbReference type="InterPro" id="IPR050434">
    <property type="entry name" value="Glycosyl_hydrlase_28"/>
</dbReference>
<dbReference type="PANTHER" id="PTHR31884">
    <property type="entry name" value="POLYGALACTURONASE"/>
    <property type="match status" value="1"/>
</dbReference>
<proteinExistence type="inferred from homology"/>
<dbReference type="OrthoDB" id="187139at2759"/>
<feature type="signal peptide" evidence="10">
    <location>
        <begin position="1"/>
        <end position="17"/>
    </location>
</feature>
<sequence length="408" mass="44718">MKLTLLLFPCIASLASAYWLPETLKSCSFKTCVVPKNQTQQLKDRLQRQYHVYLWTPISFSGLTNVEFLLQGNLTLPANVSQVEGIVGNSKLYPGHWVTVSNSQGVTFTGTEDNDGGWWLGHGNLWWSDPNTSSNNQRPHFFSFKVTSLRLRRMKILKPVAWCFSISGTDVYMTDTILDARSDNGFPFNTDGIDMSASNAVVDGWTSWNGDDIINVAPPAMNVTMRNIIAYGTHGVSVSCSGGTGGNYLFENALIYDSLIGARFKGVLGTTCNVLNVTWRNFAVFNTSYPIHFIENYVDQETGPPKNANLSLAAFATNFVWDNIVATTAEVLADGSCISDPCWSFTPGESPEKGLYLLCKDQEHCKDFHLSHITLLGADGGPGQMDCTGLEGVTGMGYACTNTTLQEA</sequence>
<dbReference type="EMBL" id="KV875101">
    <property type="protein sequence ID" value="OIW25640.1"/>
    <property type="molecule type" value="Genomic_DNA"/>
</dbReference>
<dbReference type="GO" id="GO:0004650">
    <property type="term" value="F:polygalacturonase activity"/>
    <property type="evidence" value="ECO:0007669"/>
    <property type="project" value="InterPro"/>
</dbReference>
<evidence type="ECO:0000256" key="5">
    <source>
        <dbReference type="ARBA" id="ARBA00022737"/>
    </source>
</evidence>
<evidence type="ECO:0000256" key="8">
    <source>
        <dbReference type="ARBA" id="ARBA00023316"/>
    </source>
</evidence>
<evidence type="ECO:0000256" key="2">
    <source>
        <dbReference type="ARBA" id="ARBA00008834"/>
    </source>
</evidence>
<evidence type="ECO:0000256" key="6">
    <source>
        <dbReference type="ARBA" id="ARBA00022801"/>
    </source>
</evidence>
<dbReference type="SUPFAM" id="SSF51126">
    <property type="entry name" value="Pectin lyase-like"/>
    <property type="match status" value="1"/>
</dbReference>